<dbReference type="PROSITE" id="PS51257">
    <property type="entry name" value="PROKAR_LIPOPROTEIN"/>
    <property type="match status" value="1"/>
</dbReference>
<dbReference type="OrthoDB" id="6966015at2"/>
<dbReference type="EMBL" id="MKZO01000047">
    <property type="protein sequence ID" value="OLS60410.1"/>
    <property type="molecule type" value="Genomic_DNA"/>
</dbReference>
<evidence type="ECO:0000313" key="4">
    <source>
        <dbReference type="Proteomes" id="UP000186736"/>
    </source>
</evidence>
<sequence length="167" mass="18115">MELTRPLICLAAALLLAGCAHDAAKPETTPAAPVAPTPSSDKPAGLFEIISTSEVATFFDAHSVALYQGKPQLRQFSLINNYAKPAKIGSGETWVRSSSSLRVIDCEQGKTAQFGRVYFTEYFAKGEEVLRKDEVPRWEAVLQQSMLGQLRTMVCGLDPARLRGAGN</sequence>
<evidence type="ECO:0000259" key="2">
    <source>
        <dbReference type="Pfam" id="PF16747"/>
    </source>
</evidence>
<protein>
    <recommendedName>
        <fullName evidence="2">Surface-adhesin protein E-like domain-containing protein</fullName>
    </recommendedName>
</protein>
<evidence type="ECO:0000256" key="1">
    <source>
        <dbReference type="SAM" id="SignalP"/>
    </source>
</evidence>
<feature type="chain" id="PRO_5012954874" description="Surface-adhesin protein E-like domain-containing protein" evidence="1">
    <location>
        <begin position="23"/>
        <end position="167"/>
    </location>
</feature>
<organism evidence="3 4">
    <name type="scientific">Pseudomonas putida</name>
    <name type="common">Arthrobacter siderocapsulatus</name>
    <dbReference type="NCBI Taxonomy" id="303"/>
    <lineage>
        <taxon>Bacteria</taxon>
        <taxon>Pseudomonadati</taxon>
        <taxon>Pseudomonadota</taxon>
        <taxon>Gammaproteobacteria</taxon>
        <taxon>Pseudomonadales</taxon>
        <taxon>Pseudomonadaceae</taxon>
        <taxon>Pseudomonas</taxon>
    </lineage>
</organism>
<dbReference type="Proteomes" id="UP000186736">
    <property type="component" value="Unassembled WGS sequence"/>
</dbReference>
<dbReference type="InterPro" id="IPR031939">
    <property type="entry name" value="Adhesin_E-like"/>
</dbReference>
<gene>
    <name evidence="3" type="ORF">PSEMO_48210</name>
</gene>
<feature type="domain" description="Surface-adhesin protein E-like" evidence="2">
    <location>
        <begin position="52"/>
        <end position="156"/>
    </location>
</feature>
<accession>A0A1Q9QZ22</accession>
<feature type="signal peptide" evidence="1">
    <location>
        <begin position="1"/>
        <end position="22"/>
    </location>
</feature>
<proteinExistence type="predicted"/>
<reference evidence="3 4" key="1">
    <citation type="submission" date="2016-10" db="EMBL/GenBank/DDBJ databases">
        <title>Genome Sequence of Pseudomonas putida GM4FR.</title>
        <authorList>
            <person name="Poehlein A."/>
            <person name="Wemheuer F."/>
            <person name="Hollensteiner J."/>
            <person name="Wemheuer B."/>
        </authorList>
    </citation>
    <scope>NUCLEOTIDE SEQUENCE [LARGE SCALE GENOMIC DNA]</scope>
    <source>
        <strain evidence="3 4">GM4FR</strain>
    </source>
</reference>
<name>A0A1Q9QZ22_PSEPU</name>
<dbReference type="RefSeq" id="WP_075805519.1">
    <property type="nucleotide sequence ID" value="NZ_MKZO01000047.1"/>
</dbReference>
<dbReference type="AlphaFoldDB" id="A0A1Q9QZ22"/>
<comment type="caution">
    <text evidence="3">The sequence shown here is derived from an EMBL/GenBank/DDBJ whole genome shotgun (WGS) entry which is preliminary data.</text>
</comment>
<dbReference type="InterPro" id="IPR043088">
    <property type="entry name" value="Adhesin_E"/>
</dbReference>
<keyword evidence="1" id="KW-0732">Signal</keyword>
<dbReference type="Gene3D" id="2.40.128.710">
    <property type="entry name" value="Surface-adhesin protein E"/>
    <property type="match status" value="1"/>
</dbReference>
<dbReference type="Pfam" id="PF16747">
    <property type="entry name" value="Adhesin_E"/>
    <property type="match status" value="1"/>
</dbReference>
<evidence type="ECO:0000313" key="3">
    <source>
        <dbReference type="EMBL" id="OLS60410.1"/>
    </source>
</evidence>